<evidence type="ECO:0000256" key="1">
    <source>
        <dbReference type="SAM" id="MobiDB-lite"/>
    </source>
</evidence>
<evidence type="ECO:0000313" key="2">
    <source>
        <dbReference type="EMBL" id="CAI5455627.1"/>
    </source>
</evidence>
<dbReference type="Proteomes" id="UP001152747">
    <property type="component" value="Unassembled WGS sequence"/>
</dbReference>
<feature type="compositionally biased region" description="Polar residues" evidence="1">
    <location>
        <begin position="267"/>
        <end position="278"/>
    </location>
</feature>
<organism evidence="2 3">
    <name type="scientific">Caenorhabditis angaria</name>
    <dbReference type="NCBI Taxonomy" id="860376"/>
    <lineage>
        <taxon>Eukaryota</taxon>
        <taxon>Metazoa</taxon>
        <taxon>Ecdysozoa</taxon>
        <taxon>Nematoda</taxon>
        <taxon>Chromadorea</taxon>
        <taxon>Rhabditida</taxon>
        <taxon>Rhabditina</taxon>
        <taxon>Rhabditomorpha</taxon>
        <taxon>Rhabditoidea</taxon>
        <taxon>Rhabditidae</taxon>
        <taxon>Peloderinae</taxon>
        <taxon>Caenorhabditis</taxon>
    </lineage>
</organism>
<reference evidence="2" key="1">
    <citation type="submission" date="2022-11" db="EMBL/GenBank/DDBJ databases">
        <authorList>
            <person name="Kikuchi T."/>
        </authorList>
    </citation>
    <scope>NUCLEOTIDE SEQUENCE</scope>
    <source>
        <strain evidence="2">PS1010</strain>
    </source>
</reference>
<comment type="caution">
    <text evidence="2">The sequence shown here is derived from an EMBL/GenBank/DDBJ whole genome shotgun (WGS) entry which is preliminary data.</text>
</comment>
<sequence length="289" mass="32517">MLRPSRSDPVLIKPSYSEFVRKWNNMKYEGYSFVAPIAVDQLYGIFVTIADSSKSVVSASSPSAPGSSATFFSAHNNLKMSKTDRQRREKKLAFQLKRRNSVLMANCREVINVPGGMRRAWSSVELRETCCQETTTTKRVSFSVNLPKSSAPNNHYEMDRGTYDLGPAKIPARPILRRTTYSGGKDSLEHMDFDMFTAWRRGSKMSDDCEKSRKKSIKEEESLGKTRREKASDDMCWIVRVVKMGFDSCFQRRRVTPSPPPTTISSNDELTTSTTNSGADDGIVMANAE</sequence>
<keyword evidence="3" id="KW-1185">Reference proteome</keyword>
<evidence type="ECO:0000313" key="3">
    <source>
        <dbReference type="Proteomes" id="UP001152747"/>
    </source>
</evidence>
<dbReference type="EMBL" id="CANHGI010000006">
    <property type="protein sequence ID" value="CAI5455627.1"/>
    <property type="molecule type" value="Genomic_DNA"/>
</dbReference>
<gene>
    <name evidence="2" type="ORF">CAMP_LOCUS18264</name>
</gene>
<feature type="region of interest" description="Disordered" evidence="1">
    <location>
        <begin position="252"/>
        <end position="289"/>
    </location>
</feature>
<protein>
    <submittedName>
        <fullName evidence="2">Uncharacterized protein</fullName>
    </submittedName>
</protein>
<dbReference type="OrthoDB" id="5782970at2759"/>
<dbReference type="AlphaFoldDB" id="A0A9P1J3L3"/>
<accession>A0A9P1J3L3</accession>
<name>A0A9P1J3L3_9PELO</name>
<feature type="region of interest" description="Disordered" evidence="1">
    <location>
        <begin position="207"/>
        <end position="226"/>
    </location>
</feature>
<proteinExistence type="predicted"/>